<gene>
    <name evidence="2" type="ORF">GCM10009737_17320</name>
</gene>
<dbReference type="RefSeq" id="WP_344006174.1">
    <property type="nucleotide sequence ID" value="NZ_BAAAMY010000004.1"/>
</dbReference>
<evidence type="ECO:0000256" key="1">
    <source>
        <dbReference type="SAM" id="MobiDB-lite"/>
    </source>
</evidence>
<evidence type="ECO:0000313" key="2">
    <source>
        <dbReference type="EMBL" id="GAA1916403.1"/>
    </source>
</evidence>
<feature type="region of interest" description="Disordered" evidence="1">
    <location>
        <begin position="197"/>
        <end position="265"/>
    </location>
</feature>
<reference evidence="3" key="1">
    <citation type="journal article" date="2019" name="Int. J. Syst. Evol. Microbiol.">
        <title>The Global Catalogue of Microorganisms (GCM) 10K type strain sequencing project: providing services to taxonomists for standard genome sequencing and annotation.</title>
        <authorList>
            <consortium name="The Broad Institute Genomics Platform"/>
            <consortium name="The Broad Institute Genome Sequencing Center for Infectious Disease"/>
            <person name="Wu L."/>
            <person name="Ma J."/>
        </authorList>
    </citation>
    <scope>NUCLEOTIDE SEQUENCE [LARGE SCALE GENOMIC DNA]</scope>
    <source>
        <strain evidence="3">JCM 14046</strain>
    </source>
</reference>
<dbReference type="Proteomes" id="UP001501612">
    <property type="component" value="Unassembled WGS sequence"/>
</dbReference>
<feature type="region of interest" description="Disordered" evidence="1">
    <location>
        <begin position="314"/>
        <end position="349"/>
    </location>
</feature>
<name>A0ABP5ALB5_9ACTN</name>
<accession>A0ABP5ALB5</accession>
<proteinExistence type="predicted"/>
<feature type="compositionally biased region" description="Basic and acidic residues" evidence="1">
    <location>
        <begin position="320"/>
        <end position="334"/>
    </location>
</feature>
<evidence type="ECO:0000313" key="3">
    <source>
        <dbReference type="Proteomes" id="UP001501612"/>
    </source>
</evidence>
<protein>
    <recommendedName>
        <fullName evidence="4">DUF222 domain-containing protein</fullName>
    </recommendedName>
</protein>
<keyword evidence="3" id="KW-1185">Reference proteome</keyword>
<feature type="compositionally biased region" description="Gly residues" evidence="1">
    <location>
        <begin position="233"/>
        <end position="257"/>
    </location>
</feature>
<feature type="compositionally biased region" description="Low complexity" evidence="1">
    <location>
        <begin position="202"/>
        <end position="232"/>
    </location>
</feature>
<organism evidence="2 3">
    <name type="scientific">Nocardioides lentus</name>
    <dbReference type="NCBI Taxonomy" id="338077"/>
    <lineage>
        <taxon>Bacteria</taxon>
        <taxon>Bacillati</taxon>
        <taxon>Actinomycetota</taxon>
        <taxon>Actinomycetes</taxon>
        <taxon>Propionibacteriales</taxon>
        <taxon>Nocardioidaceae</taxon>
        <taxon>Nocardioides</taxon>
    </lineage>
</organism>
<comment type="caution">
    <text evidence="2">The sequence shown here is derived from an EMBL/GenBank/DDBJ whole genome shotgun (WGS) entry which is preliminary data.</text>
</comment>
<evidence type="ECO:0008006" key="4">
    <source>
        <dbReference type="Google" id="ProtNLM"/>
    </source>
</evidence>
<dbReference type="EMBL" id="BAAAMY010000004">
    <property type="protein sequence ID" value="GAA1916403.1"/>
    <property type="molecule type" value="Genomic_DNA"/>
</dbReference>
<sequence length="349" mass="34178">MTGATAAAGGSGGAIETLVQGEPAAVRELARWLRGTLAADVADAADRQVHARRRAAVGWEGAGASAYYDAAGAAVLAVDDHAERVRRAAVVADDVADRLAALRRVMADVRDRAVVGGLTVAGTRVLRPVDLAVGPVPPGAGVRPGAGEQALFDVLAREVAEARAAHADWVERRMARAVADAEERADVDRVLAGLAGSGRPGAPGLPQPVAGGPAGLAGSLPPAPGPAASSAGSGDGGDGGGGGAHLAGPGAPGGPTGAAGVRRTGAGAAATTTAMTAVPAATTAVPVMVAVDGSHRDTPGTGEVRRVVVRTPWAADPDAGPDRCPGRGRGDGVLRTDLGAGAPRRERAG</sequence>